<dbReference type="GO" id="GO:0003677">
    <property type="term" value="F:DNA binding"/>
    <property type="evidence" value="ECO:0007669"/>
    <property type="project" value="InterPro"/>
</dbReference>
<feature type="domain" description="Sporulation initiation factor Spo0A C-terminal" evidence="1">
    <location>
        <begin position="8"/>
        <end position="99"/>
    </location>
</feature>
<name>A0A2S6HJC7_9FIRM</name>
<keyword evidence="3" id="KW-1185">Reference proteome</keyword>
<dbReference type="EMBL" id="PTJA01000016">
    <property type="protein sequence ID" value="PPK77567.1"/>
    <property type="molecule type" value="Genomic_DNA"/>
</dbReference>
<dbReference type="RefSeq" id="WP_104439330.1">
    <property type="nucleotide sequence ID" value="NZ_PTJA01000016.1"/>
</dbReference>
<evidence type="ECO:0000313" key="3">
    <source>
        <dbReference type="Proteomes" id="UP000237749"/>
    </source>
</evidence>
<dbReference type="SUPFAM" id="SSF46894">
    <property type="entry name" value="C-terminal effector domain of the bipartite response regulators"/>
    <property type="match status" value="1"/>
</dbReference>
<dbReference type="Pfam" id="PF08769">
    <property type="entry name" value="Spo0A_C"/>
    <property type="match status" value="1"/>
</dbReference>
<dbReference type="GO" id="GO:0005737">
    <property type="term" value="C:cytoplasm"/>
    <property type="evidence" value="ECO:0007669"/>
    <property type="project" value="InterPro"/>
</dbReference>
<dbReference type="InterPro" id="IPR014879">
    <property type="entry name" value="Spo0A_C"/>
</dbReference>
<dbReference type="Proteomes" id="UP000237749">
    <property type="component" value="Unassembled WGS sequence"/>
</dbReference>
<comment type="caution">
    <text evidence="2">The sequence shown here is derived from an EMBL/GenBank/DDBJ whole genome shotgun (WGS) entry which is preliminary data.</text>
</comment>
<accession>A0A2S6HJC7</accession>
<evidence type="ECO:0000259" key="1">
    <source>
        <dbReference type="Pfam" id="PF08769"/>
    </source>
</evidence>
<reference evidence="2 3" key="1">
    <citation type="submission" date="2018-02" db="EMBL/GenBank/DDBJ databases">
        <title>Genomic Encyclopedia of Archaeal and Bacterial Type Strains, Phase II (KMG-II): from individual species to whole genera.</title>
        <authorList>
            <person name="Goeker M."/>
        </authorList>
    </citation>
    <scope>NUCLEOTIDE SEQUENCE [LARGE SCALE GENOMIC DNA]</scope>
    <source>
        <strain evidence="2 3">DSM 3808</strain>
    </source>
</reference>
<keyword evidence="2" id="KW-0648">Protein biosynthesis</keyword>
<dbReference type="InterPro" id="IPR016032">
    <property type="entry name" value="Sig_transdc_resp-reg_C-effctor"/>
</dbReference>
<protein>
    <submittedName>
        <fullName evidence="2">Sporulation initiation factor Spo0A-like protein</fullName>
    </submittedName>
</protein>
<dbReference type="Gene3D" id="1.10.10.10">
    <property type="entry name" value="Winged helix-like DNA-binding domain superfamily/Winged helix DNA-binding domain"/>
    <property type="match status" value="1"/>
</dbReference>
<organism evidence="2 3">
    <name type="scientific">Lacrimispora xylanisolvens</name>
    <dbReference type="NCBI Taxonomy" id="384636"/>
    <lineage>
        <taxon>Bacteria</taxon>
        <taxon>Bacillati</taxon>
        <taxon>Bacillota</taxon>
        <taxon>Clostridia</taxon>
        <taxon>Lachnospirales</taxon>
        <taxon>Lachnospiraceae</taxon>
        <taxon>Lacrimispora</taxon>
    </lineage>
</organism>
<keyword evidence="2" id="KW-0396">Initiation factor</keyword>
<evidence type="ECO:0000313" key="2">
    <source>
        <dbReference type="EMBL" id="PPK77567.1"/>
    </source>
</evidence>
<dbReference type="GO" id="GO:0003743">
    <property type="term" value="F:translation initiation factor activity"/>
    <property type="evidence" value="ECO:0007669"/>
    <property type="project" value="UniProtKB-KW"/>
</dbReference>
<dbReference type="AlphaFoldDB" id="A0A2S6HJC7"/>
<gene>
    <name evidence="2" type="ORF">BXY41_116106</name>
</gene>
<dbReference type="InterPro" id="IPR036388">
    <property type="entry name" value="WH-like_DNA-bd_sf"/>
</dbReference>
<dbReference type="GO" id="GO:0003700">
    <property type="term" value="F:DNA-binding transcription factor activity"/>
    <property type="evidence" value="ECO:0007669"/>
    <property type="project" value="InterPro"/>
</dbReference>
<sequence>MIKDRAKDVLINMGMPASVIGIEYIAEIVGLFETGSHDIKIMALYEKIAKKYNTTNAGVERAIRHAFRIVVTKGNRSMVEKYLSVDNVTNSNLLHLLYYRLKQEEEHCVEPSGNDSKADLSKRDPYKDLENDMFQAIQKFIKNLREVNSDAYSKVG</sequence>
<dbReference type="GO" id="GO:0005509">
    <property type="term" value="F:calcium ion binding"/>
    <property type="evidence" value="ECO:0007669"/>
    <property type="project" value="InterPro"/>
</dbReference>
<dbReference type="GO" id="GO:0042173">
    <property type="term" value="P:regulation of sporulation resulting in formation of a cellular spore"/>
    <property type="evidence" value="ECO:0007669"/>
    <property type="project" value="InterPro"/>
</dbReference>
<proteinExistence type="predicted"/>